<proteinExistence type="predicted"/>
<sequence length="367" mass="41086">MAVHAPLRAQEVPTVYDYWKLERGNASQYLYQGLSDRAFSLLEKRQGEIGKLQTQTDWQRRQAYVRQQLAKALGPFPEKTPLQPVVTGVLHKTGYSVEKLYYQSRPGYYVSAALFLPNQRAQKAPAIIFCSGHTDQGFRSETYQQMILNYVGKGFIVLAFDPIGQGERIQYQDTDLFKGATKEHSYPGAQSFLAGISPAQYFIWDGIRSVDYLLSRPEVDPLRIGITGRSGGGTQSAYIAAVDDRILAAAPECYITSFDKLLRSNGPQDAEQNLLHALKNGLDLADLLEVRAPKPTLIVATTRDMFSIQGARDSYIEARKAFKAFGKIEHMNMTEDDAGHASTLKNRESTYAFFQKYLNNPGSSKDQ</sequence>
<dbReference type="InterPro" id="IPR029058">
    <property type="entry name" value="AB_hydrolase_fold"/>
</dbReference>
<evidence type="ECO:0000313" key="2">
    <source>
        <dbReference type="EMBL" id="PWJ60017.1"/>
    </source>
</evidence>
<gene>
    <name evidence="2" type="ORF">CLV98_101192</name>
</gene>
<dbReference type="OrthoDB" id="3668964at2"/>
<dbReference type="EMBL" id="QGDT01000001">
    <property type="protein sequence ID" value="PWJ60017.1"/>
    <property type="molecule type" value="Genomic_DNA"/>
</dbReference>
<dbReference type="InterPro" id="IPR050261">
    <property type="entry name" value="FrsA_esterase"/>
</dbReference>
<dbReference type="SUPFAM" id="SSF53474">
    <property type="entry name" value="alpha/beta-Hydrolases"/>
    <property type="match status" value="1"/>
</dbReference>
<reference evidence="2 3" key="1">
    <citation type="submission" date="2018-03" db="EMBL/GenBank/DDBJ databases">
        <title>Genomic Encyclopedia of Archaeal and Bacterial Type Strains, Phase II (KMG-II): from individual species to whole genera.</title>
        <authorList>
            <person name="Goeker M."/>
        </authorList>
    </citation>
    <scope>NUCLEOTIDE SEQUENCE [LARGE SCALE GENOMIC DNA]</scope>
    <source>
        <strain evidence="2 3">DSM 100346</strain>
    </source>
</reference>
<name>A0A316BC09_9BACT</name>
<dbReference type="Proteomes" id="UP000245880">
    <property type="component" value="Unassembled WGS sequence"/>
</dbReference>
<feature type="domain" description="Acetyl xylan esterase" evidence="1">
    <location>
        <begin position="96"/>
        <end position="263"/>
    </location>
</feature>
<evidence type="ECO:0000313" key="3">
    <source>
        <dbReference type="Proteomes" id="UP000245880"/>
    </source>
</evidence>
<organism evidence="2 3">
    <name type="scientific">Dyadobacter jejuensis</name>
    <dbReference type="NCBI Taxonomy" id="1082580"/>
    <lineage>
        <taxon>Bacteria</taxon>
        <taxon>Pseudomonadati</taxon>
        <taxon>Bacteroidota</taxon>
        <taxon>Cytophagia</taxon>
        <taxon>Cytophagales</taxon>
        <taxon>Spirosomataceae</taxon>
        <taxon>Dyadobacter</taxon>
    </lineage>
</organism>
<comment type="caution">
    <text evidence="2">The sequence shown here is derived from an EMBL/GenBank/DDBJ whole genome shotgun (WGS) entry which is preliminary data.</text>
</comment>
<dbReference type="Pfam" id="PF05448">
    <property type="entry name" value="AXE1"/>
    <property type="match status" value="1"/>
</dbReference>
<evidence type="ECO:0000259" key="1">
    <source>
        <dbReference type="Pfam" id="PF05448"/>
    </source>
</evidence>
<dbReference type="Gene3D" id="3.40.50.1820">
    <property type="entry name" value="alpha/beta hydrolase"/>
    <property type="match status" value="1"/>
</dbReference>
<dbReference type="RefSeq" id="WP_158281184.1">
    <property type="nucleotide sequence ID" value="NZ_QGDT01000001.1"/>
</dbReference>
<dbReference type="PANTHER" id="PTHR22946">
    <property type="entry name" value="DIENELACTONE HYDROLASE DOMAIN-CONTAINING PROTEIN-RELATED"/>
    <property type="match status" value="1"/>
</dbReference>
<dbReference type="AlphaFoldDB" id="A0A316BC09"/>
<accession>A0A316BC09</accession>
<dbReference type="PANTHER" id="PTHR22946:SF8">
    <property type="entry name" value="ACETYL XYLAN ESTERASE DOMAIN-CONTAINING PROTEIN"/>
    <property type="match status" value="1"/>
</dbReference>
<keyword evidence="3" id="KW-1185">Reference proteome</keyword>
<protein>
    <submittedName>
        <fullName evidence="2">Acetyl xylan esterase AXE1</fullName>
    </submittedName>
</protein>
<dbReference type="InterPro" id="IPR008391">
    <property type="entry name" value="AXE1_dom"/>
</dbReference>